<feature type="domain" description="PDZ" evidence="8">
    <location>
        <begin position="839"/>
        <end position="918"/>
    </location>
</feature>
<dbReference type="Pfam" id="PF00595">
    <property type="entry name" value="PDZ"/>
    <property type="match status" value="1"/>
</dbReference>
<dbReference type="SMART" id="SM00072">
    <property type="entry name" value="GuKc"/>
    <property type="match status" value="1"/>
</dbReference>
<dbReference type="SMART" id="SM00228">
    <property type="entry name" value="PDZ"/>
    <property type="match status" value="2"/>
</dbReference>
<evidence type="ECO:0000259" key="6">
    <source>
        <dbReference type="PROSITE" id="PS50002"/>
    </source>
</evidence>
<dbReference type="InterPro" id="IPR008145">
    <property type="entry name" value="GK/Ca_channel_bsu"/>
</dbReference>
<evidence type="ECO:0000256" key="2">
    <source>
        <dbReference type="ARBA" id="ARBA00022443"/>
    </source>
</evidence>
<feature type="compositionally biased region" description="Low complexity" evidence="5">
    <location>
        <begin position="439"/>
        <end position="448"/>
    </location>
</feature>
<sequence>MTTVKCKSVDLEGYVIIVVQTKDNKIKLYGSPSAGNWDNLELADEIMDVNETRLEDMSRAEVLGHIHECISSCVIKLRVKRRSETKLCHMPKLISYFHVPSSTGQSNTKEVVRVSDIGHNIIQDAFLIAVEEQARQRLQRLSALKRITPVDMSKLSVELNRRKRTQPENRQELNGYIANSTVYVTSINENGAIESKPTISSPKAQPKSLQAKPAPVIANGIDKKKEKDIIKEEDKVEPEKHEVDTSEKVKVICESDSGVVVDRDICDAYSLVREHLNNGRSEKLIGEQPDHRIRATAIVENNKLGPGENRPRRRSGSSIVVLGADEEKRPPPDDDKDMLTMLSLTSDTGPHREMAVDVPDSFIARNKTPPRYPPPRPPQVRLRTSRDDEPLLSSGGSGTSFGSKQSTVLHTIDISAPSSDGSGSFKNNSTIELLSLPQSSDGSGSFGSKKSKGSSETAKCGDLISERSDSVASNTTHNLSDHKIQLLISNGEDSLIDCREGVTYSARTDSVLIREAVYASYKLPPGFDTTPVLLGREVAVDVPDTFVQIVKTTPKYPGIATMDRKSVAFQQVNGTAKTVAPAVPPRDSAQNAPPRPPAHDNVSKEQMDSIKKYQEQLRQRKEAEERIAAQNEFLRTSLRGSHKLQALESNPPSSGTAFVNDAYEDDASDDSTQLYAVVDYQEVCAALTRVQKALGASGESALAARVAGAAGALLCPALRTALATRSAVLTAVRHKRSGLSPPHTHRATDRLKDCMDVLGAHTATGAESSALAAELLSILGGLELESLIQAHDQAAALLDPACFTRGKRNKTGNNFNHKGENDKALTAHSPDDPSEHIKIIKIEKTNEPLGATVRNEGEAVIIGRIVRGGAAEKSGLLHEGDELLEVNGVAMRGKSVHEVCQVLGALSGTLCVVLAPRRVTSRAPPSHRVLHVRAHFDYDPEDDVYIPCRELGISFQKGDVLHVISREDPNWWQAFREGEEDQTLAGLIPSQAFQHQRESMKLTLAGEVAARDKPRKGGTLLCAKKPPRKKKGKKATSEAGYPLYSTSGGDEYEQEEILTYEEVALYYPRASHKRPIVLIGPPNIGRHELRQRLMEDSSRFAAAVPHTSRPRKDHEVPGQDYHFISRTQFEADILNRKFVEHGEYEKAYYGTSLEAIREVVNSGKICVLNLHPQSLKILRNSDLKPYTVFVAPPSLEKLRQKKIRNGEAFKEEELKEIIATARDMELRWGHLFDMIIINNDTQRAYQQLLNEINSLEREPQWVPAHWLKHT</sequence>
<dbReference type="PANTHER" id="PTHR23122">
    <property type="entry name" value="MEMBRANE-ASSOCIATED GUANYLATE KINASE MAGUK"/>
    <property type="match status" value="1"/>
</dbReference>
<feature type="region of interest" description="Disordered" evidence="5">
    <location>
        <begin position="301"/>
        <end position="340"/>
    </location>
</feature>
<protein>
    <recommendedName>
        <fullName evidence="11">MAGUK p55 subfamily member 5</fullName>
    </recommendedName>
</protein>
<dbReference type="FunFam" id="3.40.50.300:FF:000469">
    <property type="entry name" value="MAGUK p55 subfamily member 5"/>
    <property type="match status" value="1"/>
</dbReference>
<dbReference type="InterPro" id="IPR036028">
    <property type="entry name" value="SH3-like_dom_sf"/>
</dbReference>
<feature type="domain" description="Guanylate kinase-like" evidence="7">
    <location>
        <begin position="1073"/>
        <end position="1253"/>
    </location>
</feature>
<feature type="compositionally biased region" description="Basic and acidic residues" evidence="5">
    <location>
        <begin position="597"/>
        <end position="607"/>
    </location>
</feature>
<dbReference type="Proteomes" id="UP001231518">
    <property type="component" value="Chromosome 3"/>
</dbReference>
<keyword evidence="2 4" id="KW-0728">SH3 domain</keyword>
<evidence type="ECO:0000256" key="3">
    <source>
        <dbReference type="ARBA" id="ARBA00022737"/>
    </source>
</evidence>
<dbReference type="PROSITE" id="PS00856">
    <property type="entry name" value="GUANYLATE_KINASE_1"/>
    <property type="match status" value="1"/>
</dbReference>
<dbReference type="SUPFAM" id="SSF52540">
    <property type="entry name" value="P-loop containing nucleoside triphosphate hydrolases"/>
    <property type="match status" value="1"/>
</dbReference>
<dbReference type="Pfam" id="PF07653">
    <property type="entry name" value="SH3_2"/>
    <property type="match status" value="1"/>
</dbReference>
<feature type="compositionally biased region" description="Basic residues" evidence="5">
    <location>
        <begin position="1025"/>
        <end position="1034"/>
    </location>
</feature>
<feature type="region of interest" description="Disordered" evidence="5">
    <location>
        <begin position="1017"/>
        <end position="1037"/>
    </location>
</feature>
<feature type="region of interest" description="Disordered" evidence="5">
    <location>
        <begin position="436"/>
        <end position="461"/>
    </location>
</feature>
<evidence type="ECO:0000313" key="9">
    <source>
        <dbReference type="EMBL" id="KAJ8719987.1"/>
    </source>
</evidence>
<dbReference type="PROSITE" id="PS50052">
    <property type="entry name" value="GUANYLATE_KINASE_2"/>
    <property type="match status" value="1"/>
</dbReference>
<dbReference type="InterPro" id="IPR001478">
    <property type="entry name" value="PDZ"/>
</dbReference>
<dbReference type="InterPro" id="IPR008144">
    <property type="entry name" value="Guanylate_kin-like_dom"/>
</dbReference>
<dbReference type="InterPro" id="IPR001452">
    <property type="entry name" value="SH3_domain"/>
</dbReference>
<dbReference type="PROSITE" id="PS50106">
    <property type="entry name" value="PDZ"/>
    <property type="match status" value="1"/>
</dbReference>
<reference evidence="9" key="1">
    <citation type="submission" date="2023-03" db="EMBL/GenBank/DDBJ databases">
        <title>Chromosome-level genomes of two armyworms, Mythimna separata and Mythimna loreyi, provide insights into the biosynthesis and reception of sex pheromones.</title>
        <authorList>
            <person name="Zhao H."/>
        </authorList>
    </citation>
    <scope>NUCLEOTIDE SEQUENCE</scope>
    <source>
        <strain evidence="9">BeijingLab</strain>
        <tissue evidence="9">Pupa</tissue>
    </source>
</reference>
<evidence type="ECO:0000256" key="1">
    <source>
        <dbReference type="ARBA" id="ARBA00007014"/>
    </source>
</evidence>
<dbReference type="SMART" id="SM00326">
    <property type="entry name" value="SH3"/>
    <property type="match status" value="1"/>
</dbReference>
<dbReference type="EMBL" id="JARGEI010000014">
    <property type="protein sequence ID" value="KAJ8719987.1"/>
    <property type="molecule type" value="Genomic_DNA"/>
</dbReference>
<feature type="region of interest" description="Disordered" evidence="5">
    <location>
        <begin position="361"/>
        <end position="404"/>
    </location>
</feature>
<feature type="region of interest" description="Disordered" evidence="5">
    <location>
        <begin position="808"/>
        <end position="832"/>
    </location>
</feature>
<dbReference type="AlphaFoldDB" id="A0AAD7YML2"/>
<dbReference type="SUPFAM" id="SSF50156">
    <property type="entry name" value="PDZ domain-like"/>
    <property type="match status" value="1"/>
</dbReference>
<evidence type="ECO:0008006" key="11">
    <source>
        <dbReference type="Google" id="ProtNLM"/>
    </source>
</evidence>
<gene>
    <name evidence="9" type="ORF">PYW07_012030</name>
</gene>
<dbReference type="InterPro" id="IPR020590">
    <property type="entry name" value="Guanylate_kinase_CS"/>
</dbReference>
<keyword evidence="10" id="KW-1185">Reference proteome</keyword>
<name>A0AAD7YML2_MYTSE</name>
<feature type="compositionally biased region" description="Basic and acidic residues" evidence="5">
    <location>
        <begin position="817"/>
        <end position="832"/>
    </location>
</feature>
<accession>A0AAD7YML2</accession>
<evidence type="ECO:0000256" key="5">
    <source>
        <dbReference type="SAM" id="MobiDB-lite"/>
    </source>
</evidence>
<feature type="region of interest" description="Disordered" evidence="5">
    <location>
        <begin position="578"/>
        <end position="607"/>
    </location>
</feature>
<dbReference type="Pfam" id="PF00625">
    <property type="entry name" value="Guanylate_kin"/>
    <property type="match status" value="1"/>
</dbReference>
<evidence type="ECO:0000259" key="8">
    <source>
        <dbReference type="PROSITE" id="PS50106"/>
    </source>
</evidence>
<organism evidence="9 10">
    <name type="scientific">Mythimna separata</name>
    <name type="common">Oriental armyworm</name>
    <name type="synonym">Pseudaletia separata</name>
    <dbReference type="NCBI Taxonomy" id="271217"/>
    <lineage>
        <taxon>Eukaryota</taxon>
        <taxon>Metazoa</taxon>
        <taxon>Ecdysozoa</taxon>
        <taxon>Arthropoda</taxon>
        <taxon>Hexapoda</taxon>
        <taxon>Insecta</taxon>
        <taxon>Pterygota</taxon>
        <taxon>Neoptera</taxon>
        <taxon>Endopterygota</taxon>
        <taxon>Lepidoptera</taxon>
        <taxon>Glossata</taxon>
        <taxon>Ditrysia</taxon>
        <taxon>Noctuoidea</taxon>
        <taxon>Noctuidae</taxon>
        <taxon>Noctuinae</taxon>
        <taxon>Hadenini</taxon>
        <taxon>Mythimna</taxon>
    </lineage>
</organism>
<dbReference type="Gene3D" id="2.30.30.40">
    <property type="entry name" value="SH3 Domains"/>
    <property type="match status" value="1"/>
</dbReference>
<dbReference type="CDD" id="cd12036">
    <property type="entry name" value="SH3_MPP5"/>
    <property type="match status" value="1"/>
</dbReference>
<keyword evidence="3" id="KW-0677">Repeat</keyword>
<proteinExistence type="inferred from homology"/>
<dbReference type="CDD" id="cd00071">
    <property type="entry name" value="GMPK"/>
    <property type="match status" value="1"/>
</dbReference>
<dbReference type="SUPFAM" id="SSF50044">
    <property type="entry name" value="SH3-domain"/>
    <property type="match status" value="1"/>
</dbReference>
<dbReference type="InterPro" id="IPR036034">
    <property type="entry name" value="PDZ_sf"/>
</dbReference>
<dbReference type="InterPro" id="IPR035601">
    <property type="entry name" value="MPP5_SH3"/>
</dbReference>
<feature type="domain" description="SH3" evidence="6">
    <location>
        <begin position="927"/>
        <end position="998"/>
    </location>
</feature>
<dbReference type="FunFam" id="2.30.42.10:FF:000088">
    <property type="entry name" value="MAGUK p55 subfamily member 5"/>
    <property type="match status" value="1"/>
</dbReference>
<comment type="caution">
    <text evidence="9">The sequence shown here is derived from an EMBL/GenBank/DDBJ whole genome shotgun (WGS) entry which is preliminary data.</text>
</comment>
<comment type="similarity">
    <text evidence="1">Belongs to the MAGUK family.</text>
</comment>
<evidence type="ECO:0000256" key="4">
    <source>
        <dbReference type="PROSITE-ProRule" id="PRU00192"/>
    </source>
</evidence>
<dbReference type="Gene3D" id="3.40.50.300">
    <property type="entry name" value="P-loop containing nucleotide triphosphate hydrolases"/>
    <property type="match status" value="1"/>
</dbReference>
<dbReference type="InterPro" id="IPR050716">
    <property type="entry name" value="MAGUK"/>
</dbReference>
<dbReference type="Gene3D" id="2.30.42.10">
    <property type="match status" value="1"/>
</dbReference>
<dbReference type="PROSITE" id="PS50002">
    <property type="entry name" value="SH3"/>
    <property type="match status" value="1"/>
</dbReference>
<dbReference type="InterPro" id="IPR027417">
    <property type="entry name" value="P-loop_NTPase"/>
</dbReference>
<evidence type="ECO:0000313" key="10">
    <source>
        <dbReference type="Proteomes" id="UP001231518"/>
    </source>
</evidence>
<dbReference type="CDD" id="cd06798">
    <property type="entry name" value="PDZ_MPP5-like"/>
    <property type="match status" value="1"/>
</dbReference>
<evidence type="ECO:0000259" key="7">
    <source>
        <dbReference type="PROSITE" id="PS50052"/>
    </source>
</evidence>